<evidence type="ECO:0008006" key="3">
    <source>
        <dbReference type="Google" id="ProtNLM"/>
    </source>
</evidence>
<accession>A0A562WG87</accession>
<protein>
    <recommendedName>
        <fullName evidence="3">MFS transporter</fullName>
    </recommendedName>
</protein>
<evidence type="ECO:0000313" key="1">
    <source>
        <dbReference type="EMBL" id="TWJ28574.1"/>
    </source>
</evidence>
<keyword evidence="2" id="KW-1185">Reference proteome</keyword>
<dbReference type="AlphaFoldDB" id="A0A562WG87"/>
<sequence length="89" mass="8851">MAVTPADRLGSVVGSWAATTRLVHPIAIGAVGLLAEILGARTALAVGAGLGALSVLPLLSRSFRDQSGQDANGDSATTGDDAKVILAQQ</sequence>
<comment type="caution">
    <text evidence="1">The sequence shown here is derived from an EMBL/GenBank/DDBJ whole genome shotgun (WGS) entry which is preliminary data.</text>
</comment>
<reference evidence="1 2" key="1">
    <citation type="submission" date="2019-07" db="EMBL/GenBank/DDBJ databases">
        <title>R&amp;d 2014.</title>
        <authorList>
            <person name="Klenk H.-P."/>
        </authorList>
    </citation>
    <scope>NUCLEOTIDE SEQUENCE [LARGE SCALE GENOMIC DNA]</scope>
    <source>
        <strain evidence="1 2">DSM 43912</strain>
    </source>
</reference>
<gene>
    <name evidence="1" type="ORF">JD81_02079</name>
</gene>
<dbReference type="EMBL" id="VLLP01000001">
    <property type="protein sequence ID" value="TWJ28574.1"/>
    <property type="molecule type" value="Genomic_DNA"/>
</dbReference>
<organism evidence="1 2">
    <name type="scientific">Micromonospora sagamiensis</name>
    <dbReference type="NCBI Taxonomy" id="47875"/>
    <lineage>
        <taxon>Bacteria</taxon>
        <taxon>Bacillati</taxon>
        <taxon>Actinomycetota</taxon>
        <taxon>Actinomycetes</taxon>
        <taxon>Micromonosporales</taxon>
        <taxon>Micromonosporaceae</taxon>
        <taxon>Micromonospora</taxon>
    </lineage>
</organism>
<name>A0A562WG87_9ACTN</name>
<proteinExistence type="predicted"/>
<dbReference type="Proteomes" id="UP000319728">
    <property type="component" value="Unassembled WGS sequence"/>
</dbReference>
<evidence type="ECO:0000313" key="2">
    <source>
        <dbReference type="Proteomes" id="UP000319728"/>
    </source>
</evidence>